<dbReference type="EMBL" id="JAHFZB010000072">
    <property type="protein sequence ID" value="KAK6466279.1"/>
    <property type="molecule type" value="Genomic_DNA"/>
</dbReference>
<dbReference type="PANTHER" id="PTHR11337:SF11">
    <property type="entry name" value="CD164 SIALOMUCIN-LIKE 2 PROTEIN"/>
    <property type="match status" value="1"/>
</dbReference>
<dbReference type="Proteomes" id="UP001369086">
    <property type="component" value="Unassembled WGS sequence"/>
</dbReference>
<evidence type="ECO:0000313" key="11">
    <source>
        <dbReference type="Proteomes" id="UP001369086"/>
    </source>
</evidence>
<sequence length="153" mass="16020">MISFQIALGVAFVVAGMQICCCQTPGGCTLMDSCGGCLAGDASLNITDCMWLQCDSGNSSCMWGSEVPEGCSLYNEASLCAAAPTSAPRSSTPSGTDTPPPTVPAPVYKQANFDLSSFIGGIILVLGMQSAVFFIIKFFKTKDSTYQTIEEPQ</sequence>
<evidence type="ECO:0000256" key="9">
    <source>
        <dbReference type="SAM" id="SignalP"/>
    </source>
</evidence>
<keyword evidence="7" id="KW-0325">Glycoprotein</keyword>
<evidence type="ECO:0000256" key="8">
    <source>
        <dbReference type="SAM" id="Phobius"/>
    </source>
</evidence>
<evidence type="ECO:0000256" key="1">
    <source>
        <dbReference type="ARBA" id="ARBA00004479"/>
    </source>
</evidence>
<keyword evidence="5 8" id="KW-1133">Transmembrane helix</keyword>
<dbReference type="Pfam" id="PF05283">
    <property type="entry name" value="MGC-24"/>
    <property type="match status" value="1"/>
</dbReference>
<feature type="transmembrane region" description="Helical" evidence="8">
    <location>
        <begin position="118"/>
        <end position="139"/>
    </location>
</feature>
<gene>
    <name evidence="10" type="ORF">HHUSO_G36538</name>
</gene>
<organism evidence="10 11">
    <name type="scientific">Huso huso</name>
    <name type="common">Beluga</name>
    <name type="synonym">Acipenser huso</name>
    <dbReference type="NCBI Taxonomy" id="61971"/>
    <lineage>
        <taxon>Eukaryota</taxon>
        <taxon>Metazoa</taxon>
        <taxon>Chordata</taxon>
        <taxon>Craniata</taxon>
        <taxon>Vertebrata</taxon>
        <taxon>Euteleostomi</taxon>
        <taxon>Actinopterygii</taxon>
        <taxon>Chondrostei</taxon>
        <taxon>Acipenseriformes</taxon>
        <taxon>Acipenseridae</taxon>
        <taxon>Huso</taxon>
    </lineage>
</organism>
<keyword evidence="4 9" id="KW-0732">Signal</keyword>
<comment type="caution">
    <text evidence="10">The sequence shown here is derived from an EMBL/GenBank/DDBJ whole genome shotgun (WGS) entry which is preliminary data.</text>
</comment>
<keyword evidence="6 8" id="KW-0472">Membrane</keyword>
<evidence type="ECO:0000256" key="7">
    <source>
        <dbReference type="ARBA" id="ARBA00023180"/>
    </source>
</evidence>
<evidence type="ECO:0000256" key="3">
    <source>
        <dbReference type="ARBA" id="ARBA00022692"/>
    </source>
</evidence>
<reference evidence="10 11" key="1">
    <citation type="submission" date="2021-05" db="EMBL/GenBank/DDBJ databases">
        <authorList>
            <person name="Zahm M."/>
            <person name="Klopp C."/>
            <person name="Cabau C."/>
            <person name="Kuhl H."/>
            <person name="Suciu R."/>
            <person name="Ciorpac M."/>
            <person name="Holostenco D."/>
            <person name="Gessner J."/>
            <person name="Wuertz S."/>
            <person name="Hohne C."/>
            <person name="Stock M."/>
            <person name="Gislard M."/>
            <person name="Lluch J."/>
            <person name="Milhes M."/>
            <person name="Lampietro C."/>
            <person name="Lopez Roques C."/>
            <person name="Donnadieu C."/>
            <person name="Du K."/>
            <person name="Schartl M."/>
            <person name="Guiguen Y."/>
        </authorList>
    </citation>
    <scope>NUCLEOTIDE SEQUENCE [LARGE SCALE GENOMIC DNA]</scope>
    <source>
        <strain evidence="10">Hh-F2</strain>
        <tissue evidence="10">Blood</tissue>
    </source>
</reference>
<evidence type="ECO:0000256" key="6">
    <source>
        <dbReference type="ARBA" id="ARBA00023136"/>
    </source>
</evidence>
<protein>
    <submittedName>
        <fullName evidence="10">CD164 sialomucin-like 2 protein isoform X1</fullName>
    </submittedName>
</protein>
<keyword evidence="3 8" id="KW-0812">Transmembrane</keyword>
<feature type="chain" id="PRO_5045482690" evidence="9">
    <location>
        <begin position="23"/>
        <end position="153"/>
    </location>
</feature>
<dbReference type="PANTHER" id="PTHR11337">
    <property type="entry name" value="MUCIN/PORIMIN"/>
    <property type="match status" value="1"/>
</dbReference>
<evidence type="ECO:0000256" key="4">
    <source>
        <dbReference type="ARBA" id="ARBA00022729"/>
    </source>
</evidence>
<proteinExistence type="inferred from homology"/>
<accession>A0ABR0Y1X8</accession>
<evidence type="ECO:0000313" key="10">
    <source>
        <dbReference type="EMBL" id="KAK6466279.1"/>
    </source>
</evidence>
<evidence type="ECO:0000256" key="5">
    <source>
        <dbReference type="ARBA" id="ARBA00022989"/>
    </source>
</evidence>
<comment type="subcellular location">
    <subcellularLocation>
        <location evidence="1">Membrane</location>
        <topology evidence="1">Single-pass type I membrane protein</topology>
    </subcellularLocation>
</comment>
<feature type="signal peptide" evidence="9">
    <location>
        <begin position="1"/>
        <end position="22"/>
    </location>
</feature>
<evidence type="ECO:0000256" key="2">
    <source>
        <dbReference type="ARBA" id="ARBA00005341"/>
    </source>
</evidence>
<dbReference type="InterPro" id="IPR007947">
    <property type="entry name" value="CD164_MGC24"/>
</dbReference>
<comment type="similarity">
    <text evidence="2">Belongs to the CD164 family.</text>
</comment>
<keyword evidence="11" id="KW-1185">Reference proteome</keyword>
<name>A0ABR0Y1X8_HUSHU</name>